<comment type="caution">
    <text evidence="1">The sequence shown here is derived from an EMBL/GenBank/DDBJ whole genome shotgun (WGS) entry which is preliminary data.</text>
</comment>
<keyword evidence="2" id="KW-1185">Reference proteome</keyword>
<protein>
    <submittedName>
        <fullName evidence="1">Uncharacterized protein</fullName>
    </submittedName>
</protein>
<sequence length="73" mass="8014">MVGCTVFELLPKNCASQQKERVKLRASYVVTNSVTRLVSDLQIISGQLGLHTARALPSEIEECEKAYPSSCSE</sequence>
<dbReference type="AlphaFoldDB" id="A0A4C1SEE8"/>
<dbReference type="EMBL" id="BGZK01003360">
    <property type="protein sequence ID" value="GBP00455.1"/>
    <property type="molecule type" value="Genomic_DNA"/>
</dbReference>
<organism evidence="1 2">
    <name type="scientific">Eumeta variegata</name>
    <name type="common">Bagworm moth</name>
    <name type="synonym">Eumeta japonica</name>
    <dbReference type="NCBI Taxonomy" id="151549"/>
    <lineage>
        <taxon>Eukaryota</taxon>
        <taxon>Metazoa</taxon>
        <taxon>Ecdysozoa</taxon>
        <taxon>Arthropoda</taxon>
        <taxon>Hexapoda</taxon>
        <taxon>Insecta</taxon>
        <taxon>Pterygota</taxon>
        <taxon>Neoptera</taxon>
        <taxon>Endopterygota</taxon>
        <taxon>Lepidoptera</taxon>
        <taxon>Glossata</taxon>
        <taxon>Ditrysia</taxon>
        <taxon>Tineoidea</taxon>
        <taxon>Psychidae</taxon>
        <taxon>Oiketicinae</taxon>
        <taxon>Eumeta</taxon>
    </lineage>
</organism>
<reference evidence="1 2" key="1">
    <citation type="journal article" date="2019" name="Commun. Biol.">
        <title>The bagworm genome reveals a unique fibroin gene that provides high tensile strength.</title>
        <authorList>
            <person name="Kono N."/>
            <person name="Nakamura H."/>
            <person name="Ohtoshi R."/>
            <person name="Tomita M."/>
            <person name="Numata K."/>
            <person name="Arakawa K."/>
        </authorList>
    </citation>
    <scope>NUCLEOTIDE SEQUENCE [LARGE SCALE GENOMIC DNA]</scope>
</reference>
<evidence type="ECO:0000313" key="1">
    <source>
        <dbReference type="EMBL" id="GBP00455.1"/>
    </source>
</evidence>
<proteinExistence type="predicted"/>
<gene>
    <name evidence="1" type="ORF">EVAR_69695_1</name>
</gene>
<feature type="non-terminal residue" evidence="1">
    <location>
        <position position="73"/>
    </location>
</feature>
<accession>A0A4C1SEE8</accession>
<name>A0A4C1SEE8_EUMVA</name>
<evidence type="ECO:0000313" key="2">
    <source>
        <dbReference type="Proteomes" id="UP000299102"/>
    </source>
</evidence>
<dbReference type="Proteomes" id="UP000299102">
    <property type="component" value="Unassembled WGS sequence"/>
</dbReference>